<name>A0A084G6Z4_PSEDA</name>
<dbReference type="GO" id="GO:0050660">
    <property type="term" value="F:flavin adenine dinucleotide binding"/>
    <property type="evidence" value="ECO:0007669"/>
    <property type="project" value="EnsemblFungi"/>
</dbReference>
<dbReference type="PANTHER" id="PTHR10961">
    <property type="entry name" value="PEROXISOMAL SARCOSINE OXIDASE"/>
    <property type="match status" value="1"/>
</dbReference>
<dbReference type="GeneID" id="27724054"/>
<dbReference type="Gene3D" id="3.50.50.60">
    <property type="entry name" value="FAD/NAD(P)-binding domain"/>
    <property type="match status" value="1"/>
</dbReference>
<dbReference type="OrthoDB" id="2219495at2759"/>
<organism evidence="8 9">
    <name type="scientific">Pseudallescheria apiosperma</name>
    <name type="common">Scedosporium apiospermum</name>
    <dbReference type="NCBI Taxonomy" id="563466"/>
    <lineage>
        <taxon>Eukaryota</taxon>
        <taxon>Fungi</taxon>
        <taxon>Dikarya</taxon>
        <taxon>Ascomycota</taxon>
        <taxon>Pezizomycotina</taxon>
        <taxon>Sordariomycetes</taxon>
        <taxon>Hypocreomycetidae</taxon>
        <taxon>Microascales</taxon>
        <taxon>Microascaceae</taxon>
        <taxon>Scedosporium</taxon>
    </lineage>
</organism>
<dbReference type="GO" id="GO:0008115">
    <property type="term" value="F:sarcosine oxidase activity"/>
    <property type="evidence" value="ECO:0007669"/>
    <property type="project" value="TreeGrafter"/>
</dbReference>
<dbReference type="HOGENOM" id="CLU_007884_0_1_1"/>
<feature type="domain" description="FAD dependent oxidoreductase" evidence="7">
    <location>
        <begin position="13"/>
        <end position="379"/>
    </location>
</feature>
<evidence type="ECO:0000256" key="3">
    <source>
        <dbReference type="ARBA" id="ARBA00022630"/>
    </source>
</evidence>
<evidence type="ECO:0000313" key="8">
    <source>
        <dbReference type="EMBL" id="KEZ43106.1"/>
    </source>
</evidence>
<keyword evidence="3" id="KW-0285">Flavoprotein</keyword>
<dbReference type="EMBL" id="JOWA01000096">
    <property type="protein sequence ID" value="KEZ43106.1"/>
    <property type="molecule type" value="Genomic_DNA"/>
</dbReference>
<dbReference type="InterPro" id="IPR006076">
    <property type="entry name" value="FAD-dep_OxRdtase"/>
</dbReference>
<dbReference type="VEuPathDB" id="FungiDB:SAPIO_CDS4982"/>
<dbReference type="RefSeq" id="XP_016642905.1">
    <property type="nucleotide sequence ID" value="XM_016787403.1"/>
</dbReference>
<keyword evidence="4" id="KW-0274">FAD</keyword>
<dbReference type="PANTHER" id="PTHR10961:SF45">
    <property type="entry name" value="FAD DEPENDENT OXIDOREDUCTASE DOMAIN-CONTAINING PROTEIN-RELATED"/>
    <property type="match status" value="1"/>
</dbReference>
<dbReference type="OMA" id="FCFPPTP"/>
<evidence type="ECO:0000313" key="9">
    <source>
        <dbReference type="Proteomes" id="UP000028545"/>
    </source>
</evidence>
<dbReference type="KEGG" id="sapo:SAPIO_CDS4982"/>
<comment type="similarity">
    <text evidence="2">Belongs to the MSOX/MTOX family.</text>
</comment>
<comment type="caution">
    <text evidence="8">The sequence shown here is derived from an EMBL/GenBank/DDBJ whole genome shotgun (WGS) entry which is preliminary data.</text>
</comment>
<evidence type="ECO:0000259" key="7">
    <source>
        <dbReference type="Pfam" id="PF01266"/>
    </source>
</evidence>
<comment type="cofactor">
    <cofactor evidence="1">
        <name>FAD</name>
        <dbReference type="ChEBI" id="CHEBI:57692"/>
    </cofactor>
</comment>
<gene>
    <name evidence="8" type="ORF">SAPIO_CDS4982</name>
</gene>
<dbReference type="InterPro" id="IPR045170">
    <property type="entry name" value="MTOX"/>
</dbReference>
<evidence type="ECO:0000256" key="1">
    <source>
        <dbReference type="ARBA" id="ARBA00001974"/>
    </source>
</evidence>
<dbReference type="InterPro" id="IPR036188">
    <property type="entry name" value="FAD/NAD-bd_sf"/>
</dbReference>
<dbReference type="AlphaFoldDB" id="A0A084G6Z4"/>
<dbReference type="GO" id="GO:0050031">
    <property type="term" value="F:L-pipecolate oxidase activity"/>
    <property type="evidence" value="ECO:0007669"/>
    <property type="project" value="EnsemblFungi"/>
</dbReference>
<keyword evidence="5" id="KW-0560">Oxidoreductase</keyword>
<dbReference type="Pfam" id="PF01266">
    <property type="entry name" value="DAO"/>
    <property type="match status" value="1"/>
</dbReference>
<protein>
    <recommendedName>
        <fullName evidence="7">FAD dependent oxidoreductase domain-containing protein</fullName>
    </recommendedName>
</protein>
<dbReference type="Proteomes" id="UP000028545">
    <property type="component" value="Unassembled WGS sequence"/>
</dbReference>
<proteinExistence type="inferred from homology"/>
<dbReference type="Gene3D" id="3.30.9.10">
    <property type="entry name" value="D-Amino Acid Oxidase, subunit A, domain 2"/>
    <property type="match status" value="1"/>
</dbReference>
<sequence length="430" mass="47059">MSRQGPRSKNEPIVIIGAGVFGLSTALELKTRGYSQVTILDRYLPPVPDGSSVDISRIIRVEYADPLYAKMARESHKGWLRGYKDHYHESGFVMLFDKAKGNEYVQKSREVSRALGQEITEYPNRDALACAYPGIQVNFEGLEALGNPHGGWADAAGAIRQLSAQCSEAGVSFLTGPRGRVTSLRYKDKRVVGVNVAEGSPIPASQVILSTGAWSNTLVNLSHTSSASGQPVGFIQLTDGEAKQLEKMPVIINLSTGIFCFPPTPGTKILKVARHGYGYATRMKAENTSDLVSSPKRDSNNAENAYLPEDADAALREGLRQLVPQFANHPWMTRRLCWYSDTPEGDFVIDHHPEIDGLFLATGGAGHAFKFLPVLGQYILDCFENKASDDIRRKWRFRSPVESSPGLKKGDGSRGGPPLRVLSAQEQAKL</sequence>
<dbReference type="GO" id="GO:0004657">
    <property type="term" value="F:proline dehydrogenase activity"/>
    <property type="evidence" value="ECO:0007669"/>
    <property type="project" value="EnsemblFungi"/>
</dbReference>
<evidence type="ECO:0000256" key="5">
    <source>
        <dbReference type="ARBA" id="ARBA00023002"/>
    </source>
</evidence>
<evidence type="ECO:0000256" key="4">
    <source>
        <dbReference type="ARBA" id="ARBA00022827"/>
    </source>
</evidence>
<dbReference type="SUPFAM" id="SSF51905">
    <property type="entry name" value="FAD/NAD(P)-binding domain"/>
    <property type="match status" value="1"/>
</dbReference>
<evidence type="ECO:0000256" key="2">
    <source>
        <dbReference type="ARBA" id="ARBA00010989"/>
    </source>
</evidence>
<feature type="region of interest" description="Disordered" evidence="6">
    <location>
        <begin position="400"/>
        <end position="430"/>
    </location>
</feature>
<evidence type="ECO:0000256" key="6">
    <source>
        <dbReference type="SAM" id="MobiDB-lite"/>
    </source>
</evidence>
<reference evidence="8 9" key="1">
    <citation type="journal article" date="2014" name="Genome Announc.">
        <title>Draft genome sequence of the pathogenic fungus Scedosporium apiospermum.</title>
        <authorList>
            <person name="Vandeputte P."/>
            <person name="Ghamrawi S."/>
            <person name="Rechenmann M."/>
            <person name="Iltis A."/>
            <person name="Giraud S."/>
            <person name="Fleury M."/>
            <person name="Thornton C."/>
            <person name="Delhaes L."/>
            <person name="Meyer W."/>
            <person name="Papon N."/>
            <person name="Bouchara J.P."/>
        </authorList>
    </citation>
    <scope>NUCLEOTIDE SEQUENCE [LARGE SCALE GENOMIC DNA]</scope>
    <source>
        <strain evidence="8 9">IHEM 14462</strain>
    </source>
</reference>
<dbReference type="SUPFAM" id="SSF54373">
    <property type="entry name" value="FAD-linked reductases, C-terminal domain"/>
    <property type="match status" value="1"/>
</dbReference>
<keyword evidence="9" id="KW-1185">Reference proteome</keyword>
<accession>A0A084G6Z4</accession>